<dbReference type="PANTHER" id="PTHR34801">
    <property type="entry name" value="EXPRESSED PROTEIN"/>
    <property type="match status" value="1"/>
</dbReference>
<evidence type="ECO:0000256" key="1">
    <source>
        <dbReference type="SAM" id="MobiDB-lite"/>
    </source>
</evidence>
<protein>
    <submittedName>
        <fullName evidence="2">Uncharacterized protein</fullName>
    </submittedName>
</protein>
<feature type="region of interest" description="Disordered" evidence="1">
    <location>
        <begin position="253"/>
        <end position="274"/>
    </location>
</feature>
<organism evidence="2 3">
    <name type="scientific">Chrysochromulina tobinii</name>
    <dbReference type="NCBI Taxonomy" id="1460289"/>
    <lineage>
        <taxon>Eukaryota</taxon>
        <taxon>Haptista</taxon>
        <taxon>Haptophyta</taxon>
        <taxon>Prymnesiophyceae</taxon>
        <taxon>Prymnesiales</taxon>
        <taxon>Chrysochromulinaceae</taxon>
        <taxon>Chrysochromulina</taxon>
    </lineage>
</organism>
<accession>A0A0M0JLG3</accession>
<keyword evidence="3" id="KW-1185">Reference proteome</keyword>
<dbReference type="Pfam" id="PF07386">
    <property type="entry name" value="DUF1499"/>
    <property type="match status" value="1"/>
</dbReference>
<name>A0A0M0JLG3_9EUKA</name>
<evidence type="ECO:0000313" key="3">
    <source>
        <dbReference type="Proteomes" id="UP000037460"/>
    </source>
</evidence>
<sequence length="274" mass="29698">MVVCSALSFTPPPIVTRVASRRDLTSVSRRDALRFVGVGALTAATPAVAFDNAIGEYANYADKPKRPGNPPKDLGTAQRSINVNSIEADPETFLGLRGCDGKPNCFSTTGDSLLSDRILTGVDTLIPPWKPPAGDGAPFKSLAQAVKAYQPGQSFIDGGGFEVVKETDTYLYLQFESLKKGYIDDVEFFLGPSGLVQVRSGSRVGQTDFGVNASRLNYIAAALRKQGWSIDDISPKTHADYFYAADDARDQTFDQDRRKGTEMENARMERPTVG</sequence>
<dbReference type="EMBL" id="JWZX01002766">
    <property type="protein sequence ID" value="KOO27093.1"/>
    <property type="molecule type" value="Genomic_DNA"/>
</dbReference>
<reference evidence="3" key="1">
    <citation type="journal article" date="2015" name="PLoS Genet.">
        <title>Genome Sequence and Transcriptome Analyses of Chrysochromulina tobin: Metabolic Tools for Enhanced Algal Fitness in the Prominent Order Prymnesiales (Haptophyceae).</title>
        <authorList>
            <person name="Hovde B.T."/>
            <person name="Deodato C.R."/>
            <person name="Hunsperger H.M."/>
            <person name="Ryken S.A."/>
            <person name="Yost W."/>
            <person name="Jha R.K."/>
            <person name="Patterson J."/>
            <person name="Monnat R.J. Jr."/>
            <person name="Barlow S.B."/>
            <person name="Starkenburg S.R."/>
            <person name="Cattolico R.A."/>
        </authorList>
    </citation>
    <scope>NUCLEOTIDE SEQUENCE</scope>
    <source>
        <strain evidence="3">CCMP291</strain>
    </source>
</reference>
<evidence type="ECO:0000313" key="2">
    <source>
        <dbReference type="EMBL" id="KOO27093.1"/>
    </source>
</evidence>
<dbReference type="AlphaFoldDB" id="A0A0M0JLG3"/>
<dbReference type="OrthoDB" id="41501at2759"/>
<dbReference type="Proteomes" id="UP000037460">
    <property type="component" value="Unassembled WGS sequence"/>
</dbReference>
<gene>
    <name evidence="2" type="ORF">Ctob_006152</name>
</gene>
<comment type="caution">
    <text evidence="2">The sequence shown here is derived from an EMBL/GenBank/DDBJ whole genome shotgun (WGS) entry which is preliminary data.</text>
</comment>
<proteinExistence type="predicted"/>
<dbReference type="PANTHER" id="PTHR34801:SF6">
    <property type="entry name" value="SLL1620 PROTEIN"/>
    <property type="match status" value="1"/>
</dbReference>
<dbReference type="InterPro" id="IPR010865">
    <property type="entry name" value="DUF1499"/>
</dbReference>